<dbReference type="Pfam" id="PF20613">
    <property type="entry name" value="HipA_2"/>
    <property type="match status" value="1"/>
</dbReference>
<protein>
    <recommendedName>
        <fullName evidence="1">HipA-like kinase domain-containing protein</fullName>
    </recommendedName>
</protein>
<name>A0A2S6GM03_9GAMM</name>
<organism evidence="2 3">
    <name type="scientific">Methylobacter tundripaludum</name>
    <dbReference type="NCBI Taxonomy" id="173365"/>
    <lineage>
        <taxon>Bacteria</taxon>
        <taxon>Pseudomonadati</taxon>
        <taxon>Pseudomonadota</taxon>
        <taxon>Gammaproteobacteria</taxon>
        <taxon>Methylococcales</taxon>
        <taxon>Methylococcaceae</taxon>
        <taxon>Methylobacter</taxon>
    </lineage>
</organism>
<feature type="domain" description="HipA-like kinase" evidence="1">
    <location>
        <begin position="4"/>
        <end position="55"/>
    </location>
</feature>
<gene>
    <name evidence="2" type="ORF">B0F88_1173</name>
</gene>
<sequence>MLEIEEIIRPADQGRTTPFLCNASDGNAYYVKGYAASVAGLMKEWLGAYLAQAFKSVLINKQYDAVEKLDKESFWRTMRECVINPDFLKVLFGNTYSAAVFGVKSRFLNH</sequence>
<comment type="caution">
    <text evidence="2">The sequence shown here is derived from an EMBL/GenBank/DDBJ whole genome shotgun (WGS) entry which is preliminary data.</text>
</comment>
<dbReference type="Proteomes" id="UP000238071">
    <property type="component" value="Unassembled WGS sequence"/>
</dbReference>
<reference evidence="2 3" key="1">
    <citation type="submission" date="2018-02" db="EMBL/GenBank/DDBJ databases">
        <title>Subsurface microbial communities from deep shales in Ohio and West Virginia, USA.</title>
        <authorList>
            <person name="Wrighton K."/>
        </authorList>
    </citation>
    <scope>NUCLEOTIDE SEQUENCE [LARGE SCALE GENOMIC DNA]</scope>
    <source>
        <strain evidence="2 3">OWC-G53F</strain>
    </source>
</reference>
<evidence type="ECO:0000313" key="3">
    <source>
        <dbReference type="Proteomes" id="UP000238071"/>
    </source>
</evidence>
<dbReference type="AlphaFoldDB" id="A0A2S6GM03"/>
<dbReference type="EMBL" id="PTIY01000017">
    <property type="protein sequence ID" value="PPK66264.1"/>
    <property type="molecule type" value="Genomic_DNA"/>
</dbReference>
<evidence type="ECO:0000313" key="2">
    <source>
        <dbReference type="EMBL" id="PPK66264.1"/>
    </source>
</evidence>
<dbReference type="RefSeq" id="WP_104425046.1">
    <property type="nucleotide sequence ID" value="NZ_PTIY01000017.1"/>
</dbReference>
<evidence type="ECO:0000259" key="1">
    <source>
        <dbReference type="Pfam" id="PF20613"/>
    </source>
</evidence>
<accession>A0A2S6GM03</accession>
<keyword evidence="3" id="KW-1185">Reference proteome</keyword>
<proteinExistence type="predicted"/>
<dbReference type="InterPro" id="IPR046748">
    <property type="entry name" value="HipA_2"/>
</dbReference>
<dbReference type="OrthoDB" id="8440774at2"/>